<feature type="compositionally biased region" description="Polar residues" evidence="1">
    <location>
        <begin position="570"/>
        <end position="582"/>
    </location>
</feature>
<evidence type="ECO:0008006" key="4">
    <source>
        <dbReference type="Google" id="ProtNLM"/>
    </source>
</evidence>
<reference evidence="3" key="1">
    <citation type="journal article" date="2013" name="Science">
        <title>The Amborella genome and the evolution of flowering plants.</title>
        <authorList>
            <consortium name="Amborella Genome Project"/>
        </authorList>
    </citation>
    <scope>NUCLEOTIDE SEQUENCE [LARGE SCALE GENOMIC DNA]</scope>
</reference>
<dbReference type="eggNOG" id="KOG2354">
    <property type="taxonomic scope" value="Eukaryota"/>
</dbReference>
<dbReference type="STRING" id="13333.W1NX27"/>
<feature type="region of interest" description="Disordered" evidence="1">
    <location>
        <begin position="281"/>
        <end position="338"/>
    </location>
</feature>
<dbReference type="EMBL" id="KI394965">
    <property type="protein sequence ID" value="ERM99903.1"/>
    <property type="molecule type" value="Genomic_DNA"/>
</dbReference>
<dbReference type="OrthoDB" id="340681at2759"/>
<dbReference type="PANTHER" id="PTHR12069:SF0">
    <property type="entry name" value="DNA-DIRECTED RNA POLYMERASE III SUBUNIT RPC5"/>
    <property type="match status" value="1"/>
</dbReference>
<dbReference type="HOGENOM" id="CLU_021012_0_0_1"/>
<feature type="compositionally biased region" description="Basic and acidic residues" evidence="1">
    <location>
        <begin position="281"/>
        <end position="299"/>
    </location>
</feature>
<sequence>MANNDPHLSVSFVPSDASARDELLDPLASHGPTSKPSKFQPKFKPRPNSRNPNPKANSNGTVSEPSASLNQGPSVKRKPPEISETIDQGFSMGKGAQGIAEVMAKVKLEPTENGVSRVKMEEDVELKVKKDSMEEVMEEAKVDMEIESEGLGSSDSSWKGGEDRLVRTIDLFLVPSPIDPDTQLYINQYPLRACWRPYEFDERCQEVRIRPKQSKVEFDLTVDDKSPYYDPNTDDDMRITKQTLTSMEASLATGYGVGILSGSKLFLNRVQAVLQLRPSMDHLKKSAQDSRKNDSRTSEEPTTSNKKSKQESVGPSKIQATDEGQKASTSREDEPEPWITLEYHGMESPTRDYFWQKMVTEENSQQQLFMSVNHYITSWIPGRDSAPLERACINHGRGASDSSLSDALSLEEHIKLLLSKGQNEILPFEILMRHAPVGLTEQEVLKVLQKHAHLVQGYWVPKSPLRYEAEYCKVRDYILLLFHKERVIQHDEVKGLLSWKTEIFEKVMNPLGSRNRELKRWEFKLPTQKSFLQSHENVVEDQSRLWLSLEKHLMDSLPWLKNKASNSRVSSKINTKGSSSVAPLSGRGDQPAKSVADGAQISERSIMSEEVREAISDALRDVFKKYHVCSLPMLRSGLRDLGISKSVTPKAATRVAAAAAHGAAASDAELLSHVNKVAVNIHGVYALKSLSNPLLDPLREVVISLLCASKPKAKLKKVEVMQAFKIKFNKEDVPPNVYKQVLTELCVSQAGGWVLKSGDGRPL</sequence>
<dbReference type="GO" id="GO:0006351">
    <property type="term" value="P:DNA-templated transcription"/>
    <property type="evidence" value="ECO:0007669"/>
    <property type="project" value="InterPro"/>
</dbReference>
<feature type="compositionally biased region" description="Polar residues" evidence="1">
    <location>
        <begin position="60"/>
        <end position="73"/>
    </location>
</feature>
<name>W1NX27_AMBTC</name>
<protein>
    <recommendedName>
        <fullName evidence="4">DNA-directed RNA polymerase III subunit RPC5</fullName>
    </recommendedName>
</protein>
<dbReference type="OMA" id="INTECEN"/>
<dbReference type="GO" id="GO:0005666">
    <property type="term" value="C:RNA polymerase III complex"/>
    <property type="evidence" value="ECO:0000318"/>
    <property type="project" value="GO_Central"/>
</dbReference>
<dbReference type="PANTHER" id="PTHR12069">
    <property type="entry name" value="DNA-DIRECTED RNA POLYMERASES III 80 KDA POLYPEPTIDE RNA POLYMERASE III SUBUNIT 5"/>
    <property type="match status" value="1"/>
</dbReference>
<organism evidence="2 3">
    <name type="scientific">Amborella trichopoda</name>
    <dbReference type="NCBI Taxonomy" id="13333"/>
    <lineage>
        <taxon>Eukaryota</taxon>
        <taxon>Viridiplantae</taxon>
        <taxon>Streptophyta</taxon>
        <taxon>Embryophyta</taxon>
        <taxon>Tracheophyta</taxon>
        <taxon>Spermatophyta</taxon>
        <taxon>Magnoliopsida</taxon>
        <taxon>Amborellales</taxon>
        <taxon>Amborellaceae</taxon>
        <taxon>Amborella</taxon>
    </lineage>
</organism>
<feature type="region of interest" description="Disordered" evidence="1">
    <location>
        <begin position="21"/>
        <end position="93"/>
    </location>
</feature>
<dbReference type="Gramene" id="ERM99903">
    <property type="protein sequence ID" value="ERM99903"/>
    <property type="gene ID" value="AMTR_s00110p00061160"/>
</dbReference>
<evidence type="ECO:0000313" key="2">
    <source>
        <dbReference type="EMBL" id="ERM99903.1"/>
    </source>
</evidence>
<evidence type="ECO:0000313" key="3">
    <source>
        <dbReference type="Proteomes" id="UP000017836"/>
    </source>
</evidence>
<dbReference type="InterPro" id="IPR006886">
    <property type="entry name" value="RNA_pol_III_Rpc5"/>
</dbReference>
<dbReference type="Proteomes" id="UP000017836">
    <property type="component" value="Unassembled WGS sequence"/>
</dbReference>
<accession>W1NX27</accession>
<dbReference type="Pfam" id="PF04801">
    <property type="entry name" value="RPC5"/>
    <property type="match status" value="1"/>
</dbReference>
<feature type="region of interest" description="Disordered" evidence="1">
    <location>
        <begin position="570"/>
        <end position="595"/>
    </location>
</feature>
<dbReference type="KEGG" id="atr:18427945"/>
<proteinExistence type="predicted"/>
<evidence type="ECO:0000256" key="1">
    <source>
        <dbReference type="SAM" id="MobiDB-lite"/>
    </source>
</evidence>
<dbReference type="AlphaFoldDB" id="W1NX27"/>
<keyword evidence="3" id="KW-1185">Reference proteome</keyword>
<gene>
    <name evidence="2" type="ORF">AMTR_s00110p00061160</name>
</gene>
<feature type="compositionally biased region" description="Basic and acidic residues" evidence="1">
    <location>
        <begin position="323"/>
        <end position="332"/>
    </location>
</feature>
<feature type="compositionally biased region" description="Low complexity" evidence="1">
    <location>
        <begin position="48"/>
        <end position="59"/>
    </location>
</feature>